<reference evidence="8" key="1">
    <citation type="submission" date="2015-07" db="EMBL/GenBank/DDBJ databases">
        <title>Discovery of a poly(ethylene terephthalate assimilation.</title>
        <authorList>
            <person name="Yoshida S."/>
            <person name="Hiraga K."/>
            <person name="Takehana T."/>
            <person name="Taniguchi I."/>
            <person name="Yamaji H."/>
            <person name="Maeda Y."/>
            <person name="Toyohara K."/>
            <person name="Miyamoto K."/>
            <person name="Kimura Y."/>
            <person name="Oda K."/>
        </authorList>
    </citation>
    <scope>NUCLEOTIDE SEQUENCE [LARGE SCALE GENOMIC DNA]</scope>
    <source>
        <strain evidence="8">NBRC 110686 / TISTR 2288 / 201-F6</strain>
    </source>
</reference>
<keyword evidence="8" id="KW-1185">Reference proteome</keyword>
<dbReference type="GO" id="GO:0003700">
    <property type="term" value="F:DNA-binding transcription factor activity"/>
    <property type="evidence" value="ECO:0007669"/>
    <property type="project" value="InterPro"/>
</dbReference>
<dbReference type="FunFam" id="1.10.10.10:FF:000001">
    <property type="entry name" value="LysR family transcriptional regulator"/>
    <property type="match status" value="1"/>
</dbReference>
<organism evidence="7 8">
    <name type="scientific">Piscinibacter sakaiensis</name>
    <name type="common">Ideonella sakaiensis</name>
    <dbReference type="NCBI Taxonomy" id="1547922"/>
    <lineage>
        <taxon>Bacteria</taxon>
        <taxon>Pseudomonadati</taxon>
        <taxon>Pseudomonadota</taxon>
        <taxon>Betaproteobacteria</taxon>
        <taxon>Burkholderiales</taxon>
        <taxon>Sphaerotilaceae</taxon>
        <taxon>Piscinibacter</taxon>
    </lineage>
</organism>
<protein>
    <submittedName>
        <fullName evidence="7">RuBisCO operon transcriptional regulator CbbR</fullName>
    </submittedName>
</protein>
<keyword evidence="4" id="KW-0804">Transcription</keyword>
<dbReference type="Pfam" id="PF00126">
    <property type="entry name" value="HTH_1"/>
    <property type="match status" value="1"/>
</dbReference>
<comment type="similarity">
    <text evidence="1">Belongs to the LysR transcriptional regulatory family.</text>
</comment>
<dbReference type="PANTHER" id="PTHR30126:SF5">
    <property type="entry name" value="HTH-TYPE TRANSCRIPTIONAL ACTIVATOR CMPR"/>
    <property type="match status" value="1"/>
</dbReference>
<comment type="caution">
    <text evidence="7">The sequence shown here is derived from an EMBL/GenBank/DDBJ whole genome shotgun (WGS) entry which is preliminary data.</text>
</comment>
<evidence type="ECO:0000256" key="4">
    <source>
        <dbReference type="ARBA" id="ARBA00023163"/>
    </source>
</evidence>
<dbReference type="Gene3D" id="1.10.10.10">
    <property type="entry name" value="Winged helix-like DNA-binding domain superfamily/Winged helix DNA-binding domain"/>
    <property type="match status" value="1"/>
</dbReference>
<dbReference type="PANTHER" id="PTHR30126">
    <property type="entry name" value="HTH-TYPE TRANSCRIPTIONAL REGULATOR"/>
    <property type="match status" value="1"/>
</dbReference>
<dbReference type="CDD" id="cd08419">
    <property type="entry name" value="PBP2_CbbR_RubisCO_like"/>
    <property type="match status" value="1"/>
</dbReference>
<feature type="region of interest" description="Disordered" evidence="5">
    <location>
        <begin position="332"/>
        <end position="354"/>
    </location>
</feature>
<evidence type="ECO:0000313" key="8">
    <source>
        <dbReference type="Proteomes" id="UP000037660"/>
    </source>
</evidence>
<dbReference type="AlphaFoldDB" id="A0A0K8P2J5"/>
<dbReference type="SUPFAM" id="SSF46785">
    <property type="entry name" value="Winged helix' DNA-binding domain"/>
    <property type="match status" value="1"/>
</dbReference>
<gene>
    <name evidence="7" type="ORF">ISF6_2691</name>
</gene>
<evidence type="ECO:0000256" key="2">
    <source>
        <dbReference type="ARBA" id="ARBA00023015"/>
    </source>
</evidence>
<evidence type="ECO:0000313" key="7">
    <source>
        <dbReference type="EMBL" id="GAP36851.1"/>
    </source>
</evidence>
<dbReference type="PROSITE" id="PS50931">
    <property type="entry name" value="HTH_LYSR"/>
    <property type="match status" value="1"/>
</dbReference>
<dbReference type="InterPro" id="IPR000847">
    <property type="entry name" value="LysR_HTH_N"/>
</dbReference>
<feature type="compositionally biased region" description="Basic and acidic residues" evidence="5">
    <location>
        <begin position="345"/>
        <end position="354"/>
    </location>
</feature>
<evidence type="ECO:0000256" key="1">
    <source>
        <dbReference type="ARBA" id="ARBA00009437"/>
    </source>
</evidence>
<dbReference type="Pfam" id="PF03466">
    <property type="entry name" value="LysR_substrate"/>
    <property type="match status" value="1"/>
</dbReference>
<dbReference type="InterPro" id="IPR005119">
    <property type="entry name" value="LysR_subst-bd"/>
</dbReference>
<dbReference type="InterPro" id="IPR036388">
    <property type="entry name" value="WH-like_DNA-bd_sf"/>
</dbReference>
<keyword evidence="3" id="KW-0238">DNA-binding</keyword>
<dbReference type="RefSeq" id="WP_082368357.1">
    <property type="nucleotide sequence ID" value="NZ_BBYR01000039.1"/>
</dbReference>
<dbReference type="OrthoDB" id="9785745at2"/>
<dbReference type="GO" id="GO:0000976">
    <property type="term" value="F:transcription cis-regulatory region binding"/>
    <property type="evidence" value="ECO:0007669"/>
    <property type="project" value="TreeGrafter"/>
</dbReference>
<dbReference type="InterPro" id="IPR036390">
    <property type="entry name" value="WH_DNA-bd_sf"/>
</dbReference>
<dbReference type="STRING" id="1547922.ISF6_2691"/>
<dbReference type="EMBL" id="BBYR01000039">
    <property type="protein sequence ID" value="GAP36851.1"/>
    <property type="molecule type" value="Genomic_DNA"/>
</dbReference>
<reference evidence="7 8" key="2">
    <citation type="journal article" date="2016" name="Science">
        <title>A bacterium that degrades and assimilates poly(ethylene terephthalate).</title>
        <authorList>
            <person name="Yoshida S."/>
            <person name="Hiraga K."/>
            <person name="Takehana T."/>
            <person name="Taniguchi I."/>
            <person name="Yamaji H."/>
            <person name="Maeda Y."/>
            <person name="Toyohara K."/>
            <person name="Miyamoto K."/>
            <person name="Kimura Y."/>
            <person name="Oda K."/>
        </authorList>
    </citation>
    <scope>NUCLEOTIDE SEQUENCE [LARGE SCALE GENOMIC DNA]</scope>
    <source>
        <strain evidence="8">NBRC 110686 / TISTR 2288 / 201-F6</strain>
    </source>
</reference>
<dbReference type="Gene3D" id="3.40.190.290">
    <property type="match status" value="1"/>
</dbReference>
<keyword evidence="2" id="KW-0805">Transcription regulation</keyword>
<name>A0A0K8P2J5_PISS1</name>
<dbReference type="Proteomes" id="UP000037660">
    <property type="component" value="Unassembled WGS sequence"/>
</dbReference>
<proteinExistence type="inferred from homology"/>
<sequence>MKNVTFRQLRVFLEVTRHLSFVRAAEALHLTPPAVTMQVKELEAAVGLPLFDRQGRKVTLTTAGEYFHVYARRLLATMKDAEDAMARFRRVEAGVLSIGLVSTAKYFVPRLLARFREEHPGVEFKLQVTGNREQLLTLLHAKEVDLAVMGRPPKELATRAEPFAAHPLVFVAPPGHPLLAEDHPPLSALEPYPFLVREPGSGTRKAMEDLFREHQVTPRIAMEMSSNETIKQAVMAGMGLSFLSLHTLGLEVGSGMIRVLEVEGTPVMRTWNVVHLLSKLLSPAAEAFRYFVLEEGEAYLRAHDAPLLRHGPPAVAAAVGAVVEAAVQAAAGAGPDAARRSAPARPDRRRADLS</sequence>
<evidence type="ECO:0000256" key="3">
    <source>
        <dbReference type="ARBA" id="ARBA00023125"/>
    </source>
</evidence>
<evidence type="ECO:0000259" key="6">
    <source>
        <dbReference type="PROSITE" id="PS50931"/>
    </source>
</evidence>
<feature type="compositionally biased region" description="Low complexity" evidence="5">
    <location>
        <begin position="332"/>
        <end position="344"/>
    </location>
</feature>
<accession>A0A0K8P2J5</accession>
<feature type="domain" description="HTH lysR-type" evidence="6">
    <location>
        <begin position="4"/>
        <end position="61"/>
    </location>
</feature>
<evidence type="ECO:0000256" key="5">
    <source>
        <dbReference type="SAM" id="MobiDB-lite"/>
    </source>
</evidence>
<dbReference type="SUPFAM" id="SSF53850">
    <property type="entry name" value="Periplasmic binding protein-like II"/>
    <property type="match status" value="1"/>
</dbReference>
<dbReference type="PRINTS" id="PR00039">
    <property type="entry name" value="HTHLYSR"/>
</dbReference>